<evidence type="ECO:0000313" key="2">
    <source>
        <dbReference type="EMBL" id="QEG09853.1"/>
    </source>
</evidence>
<feature type="compositionally biased region" description="Acidic residues" evidence="1">
    <location>
        <begin position="245"/>
        <end position="255"/>
    </location>
</feature>
<evidence type="ECO:0000313" key="3">
    <source>
        <dbReference type="Proteomes" id="UP000324813"/>
    </source>
</evidence>
<feature type="compositionally biased region" description="Basic and acidic residues" evidence="1">
    <location>
        <begin position="257"/>
        <end position="281"/>
    </location>
</feature>
<gene>
    <name evidence="2" type="ORF">CPT_Mansfield_028</name>
</gene>
<evidence type="ECO:0000256" key="1">
    <source>
        <dbReference type="SAM" id="MobiDB-lite"/>
    </source>
</evidence>
<accession>A0A5B9NGA0</accession>
<reference evidence="3" key="1">
    <citation type="submission" date="2019-05" db="EMBL/GenBank/DDBJ databases">
        <title>Complete Genome Sequence of Escherichia coli Myophage Mansfield.</title>
        <authorList>
            <person name="D'Souza G.M."/>
            <person name="Klotz K."/>
            <person name="Moreland R."/>
            <person name="Liu M."/>
            <person name="Ramsey J."/>
        </authorList>
    </citation>
    <scope>NUCLEOTIDE SEQUENCE [LARGE SCALE GENOMIC DNA]</scope>
</reference>
<sequence>MRMQTAREIDKNGFLTIVGCPISSFGIFDYSAGQVGLDGDPNRIVKVYRPESAVKDPEAIDSFKNIPFIDNHEMLSGFEGDEDNTAPEEYGVDGVLTGNVYYDKPWMRGDLKVFSRRLKKAIDSGKVDLSLGYDCEFIIQSGEFDGQPYEVVQTTLRGNHIALVDVGRVPGARVLDGRCFDHLCLTTVTPSNEDLDMPKPLKGKARDNAVEQLKSLIPALEQFLNEESTEAAHQDEVEVKAEEKDSTEEREEVMVDPEVKAEAEETPEGEEKFEVETESHAGGELPQLISQIEALIAKLKGGAVGDEEEVEAEVKDEEEVEVKAEDVSPCDKAEDVVSGLQNSNVKGASVEKDDKPTKAAKASPGPAKGEHSMASDSAVAAFYADSARKNSLYQRLSKVVGAFDHATMDSKSVAKYGAKKLGLKCVDGAEFDVVDNYLRGVEHGQKQRVVAKQKAAADSAATDEAFEAWLKGE</sequence>
<feature type="region of interest" description="Disordered" evidence="1">
    <location>
        <begin position="303"/>
        <end position="374"/>
    </location>
</feature>
<dbReference type="EMBL" id="MK903282">
    <property type="protein sequence ID" value="QEG09853.1"/>
    <property type="molecule type" value="Genomic_DNA"/>
</dbReference>
<dbReference type="Pfam" id="PF09979">
    <property type="entry name" value="DUF2213"/>
    <property type="match status" value="1"/>
</dbReference>
<keyword evidence="2" id="KW-0378">Hydrolase</keyword>
<dbReference type="GO" id="GO:0006508">
    <property type="term" value="P:proteolysis"/>
    <property type="evidence" value="ECO:0007669"/>
    <property type="project" value="UniProtKB-KW"/>
</dbReference>
<dbReference type="InterPro" id="IPR016913">
    <property type="entry name" value="UCP029215"/>
</dbReference>
<feature type="compositionally biased region" description="Basic and acidic residues" evidence="1">
    <location>
        <begin position="230"/>
        <end position="244"/>
    </location>
</feature>
<feature type="compositionally biased region" description="Basic and acidic residues" evidence="1">
    <location>
        <begin position="321"/>
        <end position="335"/>
    </location>
</feature>
<keyword evidence="2" id="KW-0645">Protease</keyword>
<dbReference type="GO" id="GO:0008233">
    <property type="term" value="F:peptidase activity"/>
    <property type="evidence" value="ECO:0007669"/>
    <property type="project" value="UniProtKB-KW"/>
</dbReference>
<feature type="region of interest" description="Disordered" evidence="1">
    <location>
        <begin position="227"/>
        <end position="284"/>
    </location>
</feature>
<proteinExistence type="predicted"/>
<protein>
    <submittedName>
        <fullName evidence="2">Capsid maturation protease</fullName>
    </submittedName>
</protein>
<feature type="compositionally biased region" description="Acidic residues" evidence="1">
    <location>
        <begin position="305"/>
        <end position="320"/>
    </location>
</feature>
<name>A0A5B9NGA0_9CAUD</name>
<keyword evidence="3" id="KW-1185">Reference proteome</keyword>
<dbReference type="Proteomes" id="UP000324813">
    <property type="component" value="Segment"/>
</dbReference>
<organism evidence="2 3">
    <name type="scientific">Escherichia phage Mansfield</name>
    <dbReference type="NCBI Taxonomy" id="2591099"/>
    <lineage>
        <taxon>Viruses</taxon>
        <taxon>Duplodnaviria</taxon>
        <taxon>Heunggongvirae</taxon>
        <taxon>Uroviricota</taxon>
        <taxon>Caudoviricetes</taxon>
        <taxon>Lindbergviridae</taxon>
        <taxon>Wifcevirus</taxon>
        <taxon>Wifcevirus mansfield</taxon>
    </lineage>
</organism>